<dbReference type="InterPro" id="IPR037523">
    <property type="entry name" value="VOC_core"/>
</dbReference>
<feature type="compositionally biased region" description="Low complexity" evidence="1">
    <location>
        <begin position="196"/>
        <end position="216"/>
    </location>
</feature>
<dbReference type="CDD" id="cd07262">
    <property type="entry name" value="VOC_like"/>
    <property type="match status" value="1"/>
</dbReference>
<evidence type="ECO:0000259" key="2">
    <source>
        <dbReference type="PROSITE" id="PS51819"/>
    </source>
</evidence>
<sequence>MPSSITLTVSHLPTSTSFFLSALQPLNYIFRARQDQTIGFGPSAPDAVADFWITQEIPGVPAGAAHVAFPASSRGQVHDFFVAALKAGGKIHGEPCQRDASGYYSAAVIDFDGNSIEAVCRPGQQVEGGSVVSQQKTPSPSVAITPSKTRSVVSGATAAPTVMSHVKSNASRATMTGKAPSVVRSVTAPAPALSQVSGSAAPNSAAAGSSAPVSGHSGKEGDVLTSLMAEARNAVNVARDLVNNVGGGSGGARPASDNTATPSNNSGTAYGTSTGTSDAIVGTILGVAAGAALHYAFSNRSKESQDNHLAGGGPGAAPRPSIVGRSISGPAAPEYSYSYSTTRSGVKTYYEGPDGRVYRAIEPAAAMSSYTYAPSEGPRSRVIELRDNDPPTQLALPAPRSSSGSGSGSTTTVRPANGRRSSVIDSGFGTGPASKVKDKDDPSHASSSSRHSRKSTKTGVSGKMDAPPTSYRAPTVLTSAETQASKRSHSSAKSRSQSQSRTRSGSVSRIMSRISGGGGSEADDKPDPVRSESRTRSRSRSRAPSGGSGSHTSRKSRRDSFDDEEAKTVYHVTERHQSQIRWNTSDEHVKTVGTRQPNEYPLPPSRAATWAGSEGGSGSFVSAISRPGRTQKPGLVPAPRTIIGKLTPVRLRGAGAVEDRDFAEKQRDSMSVISKQKDLAKLDVTDREVGPEDSVSQVSVGSRRVGSRVGSRR</sequence>
<feature type="compositionally biased region" description="Polar residues" evidence="1">
    <location>
        <begin position="136"/>
        <end position="154"/>
    </location>
</feature>
<dbReference type="AlphaFoldDB" id="A0AAN6E6J8"/>
<feature type="compositionally biased region" description="Basic and acidic residues" evidence="1">
    <location>
        <begin position="378"/>
        <end position="389"/>
    </location>
</feature>
<feature type="region of interest" description="Disordered" evidence="1">
    <location>
        <begin position="371"/>
        <end position="641"/>
    </location>
</feature>
<feature type="compositionally biased region" description="Basic and acidic residues" evidence="1">
    <location>
        <begin position="522"/>
        <end position="535"/>
    </location>
</feature>
<comment type="caution">
    <text evidence="3">The sequence shown here is derived from an EMBL/GenBank/DDBJ whole genome shotgun (WGS) entry which is preliminary data.</text>
</comment>
<evidence type="ECO:0000256" key="1">
    <source>
        <dbReference type="SAM" id="MobiDB-lite"/>
    </source>
</evidence>
<dbReference type="EMBL" id="MU404350">
    <property type="protein sequence ID" value="KAI1618402.1"/>
    <property type="molecule type" value="Genomic_DNA"/>
</dbReference>
<dbReference type="Proteomes" id="UP001203852">
    <property type="component" value="Unassembled WGS sequence"/>
</dbReference>
<feature type="region of interest" description="Disordered" evidence="1">
    <location>
        <begin position="684"/>
        <end position="713"/>
    </location>
</feature>
<feature type="region of interest" description="Disordered" evidence="1">
    <location>
        <begin position="303"/>
        <end position="327"/>
    </location>
</feature>
<dbReference type="PANTHER" id="PTHR35006">
    <property type="entry name" value="GLYOXALASE FAMILY PROTEIN (AFU_ORTHOLOGUE AFUA_5G14830)"/>
    <property type="match status" value="1"/>
</dbReference>
<evidence type="ECO:0000313" key="3">
    <source>
        <dbReference type="EMBL" id="KAI1618402.1"/>
    </source>
</evidence>
<name>A0AAN6E6J8_9EURO</name>
<dbReference type="InterPro" id="IPR029068">
    <property type="entry name" value="Glyas_Bleomycin-R_OHBP_Dase"/>
</dbReference>
<dbReference type="PROSITE" id="PS51819">
    <property type="entry name" value="VOC"/>
    <property type="match status" value="1"/>
</dbReference>
<evidence type="ECO:0000313" key="4">
    <source>
        <dbReference type="Proteomes" id="UP001203852"/>
    </source>
</evidence>
<feature type="domain" description="VOC" evidence="2">
    <location>
        <begin position="1"/>
        <end position="121"/>
    </location>
</feature>
<feature type="compositionally biased region" description="Low complexity" evidence="1">
    <location>
        <begin position="401"/>
        <end position="412"/>
    </location>
</feature>
<dbReference type="Gene3D" id="3.10.180.10">
    <property type="entry name" value="2,3-Dihydroxybiphenyl 1,2-Dioxygenase, domain 1"/>
    <property type="match status" value="1"/>
</dbReference>
<gene>
    <name evidence="3" type="ORF">EDD36DRAFT_480288</name>
</gene>
<feature type="compositionally biased region" description="Low complexity" evidence="1">
    <location>
        <begin position="493"/>
        <end position="514"/>
    </location>
</feature>
<dbReference type="SUPFAM" id="SSF54593">
    <property type="entry name" value="Glyoxalase/Bleomycin resistance protein/Dihydroxybiphenyl dioxygenase"/>
    <property type="match status" value="1"/>
</dbReference>
<feature type="region of interest" description="Disordered" evidence="1">
    <location>
        <begin position="128"/>
        <end position="158"/>
    </location>
</feature>
<feature type="compositionally biased region" description="Basic and acidic residues" evidence="1">
    <location>
        <begin position="566"/>
        <end position="577"/>
    </location>
</feature>
<protein>
    <recommendedName>
        <fullName evidence="2">VOC domain-containing protein</fullName>
    </recommendedName>
</protein>
<keyword evidence="4" id="KW-1185">Reference proteome</keyword>
<feature type="region of interest" description="Disordered" evidence="1">
    <location>
        <begin position="194"/>
        <end position="219"/>
    </location>
</feature>
<reference evidence="3" key="1">
    <citation type="journal article" date="2022" name="bioRxiv">
        <title>Deciphering the potential niche of two novel black yeast fungi from a biological soil crust based on their genomes, phenotypes, and melanin regulation.</title>
        <authorList>
            <consortium name="DOE Joint Genome Institute"/>
            <person name="Carr E.C."/>
            <person name="Barton Q."/>
            <person name="Grambo S."/>
            <person name="Sullivan M."/>
            <person name="Renfro C.M."/>
            <person name="Kuo A."/>
            <person name="Pangilinan J."/>
            <person name="Lipzen A."/>
            <person name="Keymanesh K."/>
            <person name="Savage E."/>
            <person name="Barry K."/>
            <person name="Grigoriev I.V."/>
            <person name="Riekhof W.R."/>
            <person name="Harris S.S."/>
        </authorList>
    </citation>
    <scope>NUCLEOTIDE SEQUENCE</scope>
    <source>
        <strain evidence="3">JF 03-4F</strain>
    </source>
</reference>
<feature type="region of interest" description="Disordered" evidence="1">
    <location>
        <begin position="246"/>
        <end position="270"/>
    </location>
</feature>
<dbReference type="PANTHER" id="PTHR35006:SF3">
    <property type="entry name" value="GLYOXALASE FAMILY PROTEIN (AFU_ORTHOLOGUE AFUA_3G06020)"/>
    <property type="match status" value="1"/>
</dbReference>
<organism evidence="3 4">
    <name type="scientific">Exophiala viscosa</name>
    <dbReference type="NCBI Taxonomy" id="2486360"/>
    <lineage>
        <taxon>Eukaryota</taxon>
        <taxon>Fungi</taxon>
        <taxon>Dikarya</taxon>
        <taxon>Ascomycota</taxon>
        <taxon>Pezizomycotina</taxon>
        <taxon>Eurotiomycetes</taxon>
        <taxon>Chaetothyriomycetidae</taxon>
        <taxon>Chaetothyriales</taxon>
        <taxon>Herpotrichiellaceae</taxon>
        <taxon>Exophiala</taxon>
    </lineage>
</organism>
<accession>A0AAN6E6J8</accession>
<proteinExistence type="predicted"/>
<feature type="compositionally biased region" description="Low complexity" evidence="1">
    <location>
        <begin position="694"/>
        <end position="713"/>
    </location>
</feature>